<accession>A0A392W3C0</accession>
<dbReference type="Proteomes" id="UP000265520">
    <property type="component" value="Unassembled WGS sequence"/>
</dbReference>
<feature type="non-terminal residue" evidence="1">
    <location>
        <position position="1"/>
    </location>
</feature>
<comment type="caution">
    <text evidence="1">The sequence shown here is derived from an EMBL/GenBank/DDBJ whole genome shotgun (WGS) entry which is preliminary data.</text>
</comment>
<sequence>VADVVVQVPRVAPAVPKTAEQYEAEFLALKAEIAEMKAARKEKVVDNGWLVALVDKVLGEAVERRMSN</sequence>
<organism evidence="1 2">
    <name type="scientific">Trifolium medium</name>
    <dbReference type="NCBI Taxonomy" id="97028"/>
    <lineage>
        <taxon>Eukaryota</taxon>
        <taxon>Viridiplantae</taxon>
        <taxon>Streptophyta</taxon>
        <taxon>Embryophyta</taxon>
        <taxon>Tracheophyta</taxon>
        <taxon>Spermatophyta</taxon>
        <taxon>Magnoliopsida</taxon>
        <taxon>eudicotyledons</taxon>
        <taxon>Gunneridae</taxon>
        <taxon>Pentapetalae</taxon>
        <taxon>rosids</taxon>
        <taxon>fabids</taxon>
        <taxon>Fabales</taxon>
        <taxon>Fabaceae</taxon>
        <taxon>Papilionoideae</taxon>
        <taxon>50 kb inversion clade</taxon>
        <taxon>NPAAA clade</taxon>
        <taxon>Hologalegina</taxon>
        <taxon>IRL clade</taxon>
        <taxon>Trifolieae</taxon>
        <taxon>Trifolium</taxon>
    </lineage>
</organism>
<reference evidence="1 2" key="1">
    <citation type="journal article" date="2018" name="Front. Plant Sci.">
        <title>Red Clover (Trifolium pratense) and Zigzag Clover (T. medium) - A Picture of Genomic Similarities and Differences.</title>
        <authorList>
            <person name="Dluhosova J."/>
            <person name="Istvanek J."/>
            <person name="Nedelnik J."/>
            <person name="Repkova J."/>
        </authorList>
    </citation>
    <scope>NUCLEOTIDE SEQUENCE [LARGE SCALE GENOMIC DNA]</scope>
    <source>
        <strain evidence="2">cv. 10/8</strain>
        <tissue evidence="1">Leaf</tissue>
    </source>
</reference>
<dbReference type="AlphaFoldDB" id="A0A392W3C0"/>
<evidence type="ECO:0000313" key="1">
    <source>
        <dbReference type="EMBL" id="MCI94233.1"/>
    </source>
</evidence>
<evidence type="ECO:0000313" key="2">
    <source>
        <dbReference type="Proteomes" id="UP000265520"/>
    </source>
</evidence>
<name>A0A392W3C0_9FABA</name>
<dbReference type="EMBL" id="LXQA011350848">
    <property type="protein sequence ID" value="MCI94233.1"/>
    <property type="molecule type" value="Genomic_DNA"/>
</dbReference>
<proteinExistence type="predicted"/>
<protein>
    <submittedName>
        <fullName evidence="1">Uncharacterized protein</fullName>
    </submittedName>
</protein>
<feature type="non-terminal residue" evidence="1">
    <location>
        <position position="68"/>
    </location>
</feature>
<keyword evidence="2" id="KW-1185">Reference proteome</keyword>